<evidence type="ECO:0000313" key="3">
    <source>
        <dbReference type="EMBL" id="KAL3773104.1"/>
    </source>
</evidence>
<keyword evidence="4" id="KW-1185">Reference proteome</keyword>
<evidence type="ECO:0000256" key="2">
    <source>
        <dbReference type="SAM" id="Phobius"/>
    </source>
</evidence>
<feature type="region of interest" description="Disordered" evidence="1">
    <location>
        <begin position="207"/>
        <end position="257"/>
    </location>
</feature>
<feature type="compositionally biased region" description="Polar residues" evidence="1">
    <location>
        <begin position="227"/>
        <end position="245"/>
    </location>
</feature>
<keyword evidence="2" id="KW-0812">Transmembrane</keyword>
<reference evidence="3 4" key="1">
    <citation type="submission" date="2024-10" db="EMBL/GenBank/DDBJ databases">
        <title>Updated reference genomes for cyclostephanoid diatoms.</title>
        <authorList>
            <person name="Roberts W.R."/>
            <person name="Alverson A.J."/>
        </authorList>
    </citation>
    <scope>NUCLEOTIDE SEQUENCE [LARGE SCALE GENOMIC DNA]</scope>
    <source>
        <strain evidence="3 4">AJA276-08</strain>
    </source>
</reference>
<feature type="compositionally biased region" description="Basic and acidic residues" evidence="1">
    <location>
        <begin position="214"/>
        <end position="226"/>
    </location>
</feature>
<dbReference type="EMBL" id="JALLAZ020001552">
    <property type="protein sequence ID" value="KAL3773104.1"/>
    <property type="molecule type" value="Genomic_DNA"/>
</dbReference>
<evidence type="ECO:0000313" key="4">
    <source>
        <dbReference type="Proteomes" id="UP001530315"/>
    </source>
</evidence>
<comment type="caution">
    <text evidence="3">The sequence shown here is derived from an EMBL/GenBank/DDBJ whole genome shotgun (WGS) entry which is preliminary data.</text>
</comment>
<keyword evidence="2" id="KW-0472">Membrane</keyword>
<keyword evidence="2" id="KW-1133">Transmembrane helix</keyword>
<feature type="transmembrane region" description="Helical" evidence="2">
    <location>
        <begin position="184"/>
        <end position="202"/>
    </location>
</feature>
<protein>
    <submittedName>
        <fullName evidence="3">Uncharacterized protein</fullName>
    </submittedName>
</protein>
<gene>
    <name evidence="3" type="ORF">ACHAW5_009535</name>
</gene>
<proteinExistence type="predicted"/>
<organism evidence="3 4">
    <name type="scientific">Stephanodiscus triporus</name>
    <dbReference type="NCBI Taxonomy" id="2934178"/>
    <lineage>
        <taxon>Eukaryota</taxon>
        <taxon>Sar</taxon>
        <taxon>Stramenopiles</taxon>
        <taxon>Ochrophyta</taxon>
        <taxon>Bacillariophyta</taxon>
        <taxon>Coscinodiscophyceae</taxon>
        <taxon>Thalassiosirophycidae</taxon>
        <taxon>Stephanodiscales</taxon>
        <taxon>Stephanodiscaceae</taxon>
        <taxon>Stephanodiscus</taxon>
    </lineage>
</organism>
<evidence type="ECO:0000256" key="1">
    <source>
        <dbReference type="SAM" id="MobiDB-lite"/>
    </source>
</evidence>
<sequence length="257" mass="28282">MYMNNYNGVPDTISMVEGGHLELEGESSLSPLLLRGGGGGRGADDPTPYTPETVVVRNPLPDGSIAVEASTTTPRSNGYRDVRVEHFVVPSSNAVASVGYFSPVPIPDYLTRVEYRVLSPDSVSEHVDCDDIDDDDVFSTGYFSQSSFDSADVTSILRGHVDFEDDAFSSSCSRTRQRRRRRRIFIGAVLFFLVVIIGAAFTRSSRRHNNNRNSQEDEYAKADDKISNATSSDASMPPNRTNVTDNRSDVPLLSMHM</sequence>
<dbReference type="AlphaFoldDB" id="A0ABD3NAK6"/>
<name>A0ABD3NAK6_9STRA</name>
<dbReference type="Proteomes" id="UP001530315">
    <property type="component" value="Unassembled WGS sequence"/>
</dbReference>
<accession>A0ABD3NAK6</accession>